<evidence type="ECO:0008006" key="4">
    <source>
        <dbReference type="Google" id="ProtNLM"/>
    </source>
</evidence>
<accession>A0ABQ8PWN6</accession>
<feature type="region of interest" description="Disordered" evidence="1">
    <location>
        <begin position="77"/>
        <end position="110"/>
    </location>
</feature>
<dbReference type="Proteomes" id="UP001163828">
    <property type="component" value="Unassembled WGS sequence"/>
</dbReference>
<sequence>GKKLDVFYTNHFTRLEALDNKTKRSLFKCNFCGDDPNSQGRAIEHRDNRLANHITSTTECPNATQAARSAAHLLMKAKKSGDTEVTGSGTGAEATKPAKKRKHQSDLDSVVDRPMSEAQQNSANRKLFKLFIHANIPFNTADNIFLSDFTNELRPSFKPAS</sequence>
<name>A0ABQ8PWN6_9AGAR</name>
<evidence type="ECO:0000313" key="2">
    <source>
        <dbReference type="EMBL" id="KAJ3990837.1"/>
    </source>
</evidence>
<evidence type="ECO:0000313" key="3">
    <source>
        <dbReference type="Proteomes" id="UP001163828"/>
    </source>
</evidence>
<dbReference type="EMBL" id="MU791413">
    <property type="protein sequence ID" value="KAJ3990837.1"/>
    <property type="molecule type" value="Genomic_DNA"/>
</dbReference>
<feature type="non-terminal residue" evidence="2">
    <location>
        <position position="161"/>
    </location>
</feature>
<feature type="non-terminal residue" evidence="2">
    <location>
        <position position="1"/>
    </location>
</feature>
<organism evidence="2 3">
    <name type="scientific">Lentinula boryana</name>
    <dbReference type="NCBI Taxonomy" id="40481"/>
    <lineage>
        <taxon>Eukaryota</taxon>
        <taxon>Fungi</taxon>
        <taxon>Dikarya</taxon>
        <taxon>Basidiomycota</taxon>
        <taxon>Agaricomycotina</taxon>
        <taxon>Agaricomycetes</taxon>
        <taxon>Agaricomycetidae</taxon>
        <taxon>Agaricales</taxon>
        <taxon>Marasmiineae</taxon>
        <taxon>Omphalotaceae</taxon>
        <taxon>Lentinula</taxon>
    </lineage>
</organism>
<keyword evidence="3" id="KW-1185">Reference proteome</keyword>
<protein>
    <recommendedName>
        <fullName evidence="4">BED-type domain-containing protein</fullName>
    </recommendedName>
</protein>
<comment type="caution">
    <text evidence="2">The sequence shown here is derived from an EMBL/GenBank/DDBJ whole genome shotgun (WGS) entry which is preliminary data.</text>
</comment>
<proteinExistence type="predicted"/>
<gene>
    <name evidence="2" type="ORF">F5050DRAFT_1547890</name>
</gene>
<evidence type="ECO:0000256" key="1">
    <source>
        <dbReference type="SAM" id="MobiDB-lite"/>
    </source>
</evidence>
<reference evidence="2" key="1">
    <citation type="submission" date="2022-08" db="EMBL/GenBank/DDBJ databases">
        <authorList>
            <consortium name="DOE Joint Genome Institute"/>
            <person name="Min B."/>
            <person name="Riley R."/>
            <person name="Sierra-Patev S."/>
            <person name="Naranjo-Ortiz M."/>
            <person name="Looney B."/>
            <person name="Konkel Z."/>
            <person name="Slot J.C."/>
            <person name="Sakamoto Y."/>
            <person name="Steenwyk J.L."/>
            <person name="Rokas A."/>
            <person name="Carro J."/>
            <person name="Camarero S."/>
            <person name="Ferreira P."/>
            <person name="Molpeceres G."/>
            <person name="Ruiz-Duenas F.J."/>
            <person name="Serrano A."/>
            <person name="Henrissat B."/>
            <person name="Drula E."/>
            <person name="Hughes K.W."/>
            <person name="Mata J.L."/>
            <person name="Ishikawa N.K."/>
            <person name="Vargas-Isla R."/>
            <person name="Ushijima S."/>
            <person name="Smith C.A."/>
            <person name="Ahrendt S."/>
            <person name="Andreopoulos W."/>
            <person name="He G."/>
            <person name="Labutti K."/>
            <person name="Lipzen A."/>
            <person name="Ng V."/>
            <person name="Sandor L."/>
            <person name="Barry K."/>
            <person name="Martinez A.T."/>
            <person name="Xiao Y."/>
            <person name="Gibbons J.G."/>
            <person name="Terashima K."/>
            <person name="Hibbett D.S."/>
            <person name="Grigoriev I.V."/>
        </authorList>
    </citation>
    <scope>NUCLEOTIDE SEQUENCE</scope>
    <source>
        <strain evidence="2">TFB10827</strain>
    </source>
</reference>